<dbReference type="Pfam" id="PF15008">
    <property type="entry name" value="DUF4518"/>
    <property type="match status" value="1"/>
</dbReference>
<proteinExistence type="predicted"/>
<dbReference type="PANTHER" id="PTHR21084">
    <property type="entry name" value="DENSE INCISORS"/>
    <property type="match status" value="1"/>
</dbReference>
<dbReference type="PANTHER" id="PTHR21084:SF1">
    <property type="entry name" value="DENSE INCISORS"/>
    <property type="match status" value="1"/>
</dbReference>
<gene>
    <name evidence="2" type="primary">CSON014928</name>
</gene>
<dbReference type="InterPro" id="IPR026698">
    <property type="entry name" value="UPF_C3orf38"/>
</dbReference>
<dbReference type="VEuPathDB" id="VectorBase:CSON014928"/>
<reference evidence="1" key="1">
    <citation type="submission" date="2018-04" db="EMBL/GenBank/DDBJ databases">
        <authorList>
            <person name="Go L.Y."/>
            <person name="Mitchell J.A."/>
        </authorList>
    </citation>
    <scope>NUCLEOTIDE SEQUENCE</scope>
    <source>
        <tissue evidence="1">Whole organism</tissue>
    </source>
</reference>
<evidence type="ECO:0000313" key="1">
    <source>
        <dbReference type="EMBL" id="SSX07551.1"/>
    </source>
</evidence>
<reference evidence="2" key="2">
    <citation type="submission" date="2018-07" db="EMBL/GenBank/DDBJ databases">
        <authorList>
            <person name="Quirk P.G."/>
            <person name="Krulwich T.A."/>
        </authorList>
    </citation>
    <scope>NUCLEOTIDE SEQUENCE</scope>
</reference>
<organism evidence="2">
    <name type="scientific">Culicoides sonorensis</name>
    <name type="common">Biting midge</name>
    <dbReference type="NCBI Taxonomy" id="179676"/>
    <lineage>
        <taxon>Eukaryota</taxon>
        <taxon>Metazoa</taxon>
        <taxon>Ecdysozoa</taxon>
        <taxon>Arthropoda</taxon>
        <taxon>Hexapoda</taxon>
        <taxon>Insecta</taxon>
        <taxon>Pterygota</taxon>
        <taxon>Neoptera</taxon>
        <taxon>Endopterygota</taxon>
        <taxon>Diptera</taxon>
        <taxon>Nematocera</taxon>
        <taxon>Chironomoidea</taxon>
        <taxon>Ceratopogonidae</taxon>
        <taxon>Ceratopogoninae</taxon>
        <taxon>Culicoides</taxon>
        <taxon>Monoculicoides</taxon>
    </lineage>
</organism>
<name>A0A336MES1_CULSO</name>
<protein>
    <submittedName>
        <fullName evidence="2">CSON014928 protein</fullName>
    </submittedName>
</protein>
<dbReference type="EMBL" id="UFQS01000897">
    <property type="protein sequence ID" value="SSX07551.1"/>
    <property type="molecule type" value="Genomic_DNA"/>
</dbReference>
<evidence type="ECO:0000313" key="2">
    <source>
        <dbReference type="EMBL" id="SSX27891.1"/>
    </source>
</evidence>
<sequence length="290" mass="33484">MSQYSELEKQGLVEFFYYNETNTKILMSIAKTISKMKDMTPKDALDVVLVHSSGVLSILNRKAITREVLFKYLHAHRVPVYENFTKLLLIERMIEYWQTRNKDSGDISQNLSQSVSETPVRQINTEHFPINLMSRQFCTWFFENFNKEILKLNDFWVDCFINIRILAAGQDINDNETNGNQPCLDMLLNLKRQLSILFNPNLCHEGVQGRIDPHGLVVLMCCGTVHSQTQCVGLFESAFGLMRDPYNDNNWRIKHLKLQIKSSQTDGMPKLNECDSLQQILALPETSDVI</sequence>
<dbReference type="EMBL" id="UFQT01000897">
    <property type="protein sequence ID" value="SSX27891.1"/>
    <property type="molecule type" value="Genomic_DNA"/>
</dbReference>
<dbReference type="AlphaFoldDB" id="A0A336MES1"/>
<dbReference type="OMA" id="PYSENNW"/>
<accession>A0A336MES1</accession>